<dbReference type="GO" id="GO:0005525">
    <property type="term" value="F:GTP binding"/>
    <property type="evidence" value="ECO:0007669"/>
    <property type="project" value="UniProtKB-KW"/>
</dbReference>
<keyword evidence="8 11" id="KW-0342">GTP-binding</keyword>
<keyword evidence="4 13" id="KW-0812">Transmembrane</keyword>
<dbReference type="InterPro" id="IPR024156">
    <property type="entry name" value="Small_GTPase_ARF"/>
</dbReference>
<evidence type="ECO:0000256" key="7">
    <source>
        <dbReference type="ARBA" id="ARBA00022989"/>
    </source>
</evidence>
<evidence type="ECO:0000256" key="3">
    <source>
        <dbReference type="ARBA" id="ARBA00020256"/>
    </source>
</evidence>
<dbReference type="InterPro" id="IPR027417">
    <property type="entry name" value="P-loop_NTPase"/>
</dbReference>
<reference evidence="14 15" key="1">
    <citation type="submission" date="2024-10" db="EMBL/GenBank/DDBJ databases">
        <authorList>
            <person name="Kim D."/>
        </authorList>
    </citation>
    <scope>NUCLEOTIDE SEQUENCE [LARGE SCALE GENOMIC DNA]</scope>
    <source>
        <strain evidence="14">BH-2024</strain>
    </source>
</reference>
<keyword evidence="10" id="KW-0675">Receptor</keyword>
<comment type="similarity">
    <text evidence="2">Belongs to the SRP receptor beta subunit family.</text>
</comment>
<keyword evidence="9 13" id="KW-0472">Membrane</keyword>
<evidence type="ECO:0000256" key="5">
    <source>
        <dbReference type="ARBA" id="ARBA00022741"/>
    </source>
</evidence>
<keyword evidence="12" id="KW-0479">Metal-binding</keyword>
<sequence length="245" mass="27635">MTFLSSQLVAADHHPLILPALITFVILLVSSVFFFIYRRFRQKPNVILFVGLSGSGKTTLFTKLINSKNCWESFISLKENQFDSYATDSGQTLTLLDFPGSDSFKKTLCRKWLNEKRNSLKGVVFVLDSATFSKKDTAELLYDVLFESGNAVPVLIACNKQDIGHAKSHSLIKKALENEFGLINVSREAALSSISGESEKRILTKSGKEFVWSELKNKKIDFLECTTRKDENFSLSSVREWINTI</sequence>
<evidence type="ECO:0000256" key="9">
    <source>
        <dbReference type="ARBA" id="ARBA00023136"/>
    </source>
</evidence>
<feature type="binding site" evidence="12">
    <location>
        <position position="58"/>
    </location>
    <ligand>
        <name>Mg(2+)</name>
        <dbReference type="ChEBI" id="CHEBI:18420"/>
    </ligand>
</feature>
<dbReference type="InterPro" id="IPR006689">
    <property type="entry name" value="Small_GTPase_ARF/SAR"/>
</dbReference>
<dbReference type="InterPro" id="IPR019009">
    <property type="entry name" value="SRP_receptor_beta_su"/>
</dbReference>
<evidence type="ECO:0000256" key="12">
    <source>
        <dbReference type="PIRSR" id="PIRSR606689-2"/>
    </source>
</evidence>
<keyword evidence="7 13" id="KW-1133">Transmembrane helix</keyword>
<evidence type="ECO:0000313" key="14">
    <source>
        <dbReference type="EMBL" id="KAL3084195.1"/>
    </source>
</evidence>
<dbReference type="GO" id="GO:0005789">
    <property type="term" value="C:endoplasmic reticulum membrane"/>
    <property type="evidence" value="ECO:0007669"/>
    <property type="project" value="UniProtKB-SubCell"/>
</dbReference>
<feature type="binding site" evidence="11">
    <location>
        <position position="100"/>
    </location>
    <ligand>
        <name>GTP</name>
        <dbReference type="ChEBI" id="CHEBI:37565"/>
    </ligand>
</feature>
<name>A0ABD2J3D8_9BILA</name>
<keyword evidence="15" id="KW-1185">Reference proteome</keyword>
<dbReference type="Proteomes" id="UP001620626">
    <property type="component" value="Unassembled WGS sequence"/>
</dbReference>
<dbReference type="AlphaFoldDB" id="A0ABD2J3D8"/>
<feature type="transmembrane region" description="Helical" evidence="13">
    <location>
        <begin position="16"/>
        <end position="37"/>
    </location>
</feature>
<dbReference type="Gene3D" id="3.40.50.300">
    <property type="entry name" value="P-loop containing nucleotide triphosphate hydrolases"/>
    <property type="match status" value="1"/>
</dbReference>
<dbReference type="PRINTS" id="PR00328">
    <property type="entry name" value="SAR1GTPBP"/>
</dbReference>
<dbReference type="PANTHER" id="PTHR45909:SF1">
    <property type="entry name" value="ADP-RIBOSYLATION FACTOR-RELATED PROTEIN 1"/>
    <property type="match status" value="1"/>
</dbReference>
<comment type="subcellular location">
    <subcellularLocation>
        <location evidence="1">Endoplasmic reticulum membrane</location>
        <topology evidence="1">Single-pass membrane protein</topology>
    </subcellularLocation>
</comment>
<feature type="binding site" evidence="11">
    <location>
        <begin position="159"/>
        <end position="162"/>
    </location>
    <ligand>
        <name>GTP</name>
        <dbReference type="ChEBI" id="CHEBI:37565"/>
    </ligand>
</feature>
<accession>A0ABD2J3D8</accession>
<dbReference type="PANTHER" id="PTHR45909">
    <property type="entry name" value="ADP-RIBOSYLATION FACTOR-RELATED PROTEIN 1"/>
    <property type="match status" value="1"/>
</dbReference>
<feature type="binding site" evidence="11">
    <location>
        <begin position="51"/>
        <end position="58"/>
    </location>
    <ligand>
        <name>GTP</name>
        <dbReference type="ChEBI" id="CHEBI:37565"/>
    </ligand>
</feature>
<dbReference type="Pfam" id="PF09439">
    <property type="entry name" value="SRPRB"/>
    <property type="match status" value="1"/>
</dbReference>
<keyword evidence="12" id="KW-0460">Magnesium</keyword>
<evidence type="ECO:0000256" key="8">
    <source>
        <dbReference type="ARBA" id="ARBA00023134"/>
    </source>
</evidence>
<protein>
    <recommendedName>
        <fullName evidence="3">Signal recognition particle receptor subunit beta</fullName>
    </recommendedName>
</protein>
<gene>
    <name evidence="14" type="ORF">niasHT_039321</name>
</gene>
<proteinExistence type="inferred from homology"/>
<evidence type="ECO:0000256" key="11">
    <source>
        <dbReference type="PIRSR" id="PIRSR606689-1"/>
    </source>
</evidence>
<dbReference type="EMBL" id="JBICBT010001083">
    <property type="protein sequence ID" value="KAL3084195.1"/>
    <property type="molecule type" value="Genomic_DNA"/>
</dbReference>
<keyword evidence="5 11" id="KW-0547">Nucleotide-binding</keyword>
<comment type="caution">
    <text evidence="14">The sequence shown here is derived from an EMBL/GenBank/DDBJ whole genome shotgun (WGS) entry which is preliminary data.</text>
</comment>
<evidence type="ECO:0000256" key="4">
    <source>
        <dbReference type="ARBA" id="ARBA00022692"/>
    </source>
</evidence>
<evidence type="ECO:0000256" key="10">
    <source>
        <dbReference type="ARBA" id="ARBA00023170"/>
    </source>
</evidence>
<organism evidence="14 15">
    <name type="scientific">Heterodera trifolii</name>
    <dbReference type="NCBI Taxonomy" id="157864"/>
    <lineage>
        <taxon>Eukaryota</taxon>
        <taxon>Metazoa</taxon>
        <taxon>Ecdysozoa</taxon>
        <taxon>Nematoda</taxon>
        <taxon>Chromadorea</taxon>
        <taxon>Rhabditida</taxon>
        <taxon>Tylenchina</taxon>
        <taxon>Tylenchomorpha</taxon>
        <taxon>Tylenchoidea</taxon>
        <taxon>Heteroderidae</taxon>
        <taxon>Heteroderinae</taxon>
        <taxon>Heterodera</taxon>
    </lineage>
</organism>
<evidence type="ECO:0000256" key="13">
    <source>
        <dbReference type="SAM" id="Phobius"/>
    </source>
</evidence>
<evidence type="ECO:0000256" key="2">
    <source>
        <dbReference type="ARBA" id="ARBA00005619"/>
    </source>
</evidence>
<keyword evidence="6" id="KW-0256">Endoplasmic reticulum</keyword>
<evidence type="ECO:0000256" key="1">
    <source>
        <dbReference type="ARBA" id="ARBA00004389"/>
    </source>
</evidence>
<evidence type="ECO:0000313" key="15">
    <source>
        <dbReference type="Proteomes" id="UP001620626"/>
    </source>
</evidence>
<dbReference type="SUPFAM" id="SSF52540">
    <property type="entry name" value="P-loop containing nucleoside triphosphate hydrolases"/>
    <property type="match status" value="1"/>
</dbReference>
<evidence type="ECO:0000256" key="6">
    <source>
        <dbReference type="ARBA" id="ARBA00022824"/>
    </source>
</evidence>